<protein>
    <submittedName>
        <fullName evidence="1">Uncharacterized protein</fullName>
    </submittedName>
</protein>
<dbReference type="AlphaFoldDB" id="A0A175YMX7"/>
<dbReference type="EMBL" id="CP093350">
    <property type="protein sequence ID" value="WOH11956.1"/>
    <property type="molecule type" value="Genomic_DNA"/>
</dbReference>
<reference evidence="1" key="2">
    <citation type="submission" date="2022-03" db="EMBL/GenBank/DDBJ databases">
        <title>Draft title - Genomic analysis of global carrot germplasm unveils the trajectory of domestication and the origin of high carotenoid orange carrot.</title>
        <authorList>
            <person name="Iorizzo M."/>
            <person name="Ellison S."/>
            <person name="Senalik D."/>
            <person name="Macko-Podgorni A."/>
            <person name="Grzebelus D."/>
            <person name="Bostan H."/>
            <person name="Rolling W."/>
            <person name="Curaba J."/>
            <person name="Simon P."/>
        </authorList>
    </citation>
    <scope>NUCLEOTIDE SEQUENCE</scope>
    <source>
        <tissue evidence="1">Leaf</tissue>
    </source>
</reference>
<dbReference type="Proteomes" id="UP000077755">
    <property type="component" value="Chromosome 8"/>
</dbReference>
<keyword evidence="2" id="KW-1185">Reference proteome</keyword>
<organism evidence="1 2">
    <name type="scientific">Daucus carota subsp. sativus</name>
    <name type="common">Carrot</name>
    <dbReference type="NCBI Taxonomy" id="79200"/>
    <lineage>
        <taxon>Eukaryota</taxon>
        <taxon>Viridiplantae</taxon>
        <taxon>Streptophyta</taxon>
        <taxon>Embryophyta</taxon>
        <taxon>Tracheophyta</taxon>
        <taxon>Spermatophyta</taxon>
        <taxon>Magnoliopsida</taxon>
        <taxon>eudicotyledons</taxon>
        <taxon>Gunneridae</taxon>
        <taxon>Pentapetalae</taxon>
        <taxon>asterids</taxon>
        <taxon>campanulids</taxon>
        <taxon>Apiales</taxon>
        <taxon>Apiaceae</taxon>
        <taxon>Apioideae</taxon>
        <taxon>Scandiceae</taxon>
        <taxon>Daucinae</taxon>
        <taxon>Daucus</taxon>
        <taxon>Daucus sect. Daucus</taxon>
    </lineage>
</organism>
<evidence type="ECO:0000313" key="2">
    <source>
        <dbReference type="Proteomes" id="UP000077755"/>
    </source>
</evidence>
<sequence>MSLFTKPPHKATLNTKILFFIILLNLHIILSSSRMIPSPQNLETSSSLDLLSTAPEVHNAGQNLLPMLVKGRKPPPSAPSHRGHKAAMFQQPP</sequence>
<reference evidence="1" key="1">
    <citation type="journal article" date="2016" name="Nat. Genet.">
        <title>A high-quality carrot genome assembly provides new insights into carotenoid accumulation and asterid genome evolution.</title>
        <authorList>
            <person name="Iorizzo M."/>
            <person name="Ellison S."/>
            <person name="Senalik D."/>
            <person name="Zeng P."/>
            <person name="Satapoomin P."/>
            <person name="Huang J."/>
            <person name="Bowman M."/>
            <person name="Iovene M."/>
            <person name="Sanseverino W."/>
            <person name="Cavagnaro P."/>
            <person name="Yildiz M."/>
            <person name="Macko-Podgorni A."/>
            <person name="Moranska E."/>
            <person name="Grzebelus E."/>
            <person name="Grzebelus D."/>
            <person name="Ashrafi H."/>
            <person name="Zheng Z."/>
            <person name="Cheng S."/>
            <person name="Spooner D."/>
            <person name="Van Deynze A."/>
            <person name="Simon P."/>
        </authorList>
    </citation>
    <scope>NUCLEOTIDE SEQUENCE</scope>
    <source>
        <tissue evidence="1">Leaf</tissue>
    </source>
</reference>
<dbReference type="Gramene" id="KZM84600">
    <property type="protein sequence ID" value="KZM84600"/>
    <property type="gene ID" value="DCAR_027978"/>
</dbReference>
<proteinExistence type="predicted"/>
<name>A0A175YMX7_DAUCS</name>
<accession>A0A175YMX7</accession>
<evidence type="ECO:0000313" key="1">
    <source>
        <dbReference type="EMBL" id="WOH11956.1"/>
    </source>
</evidence>
<gene>
    <name evidence="1" type="ORF">DCAR_0831452</name>
</gene>